<gene>
    <name evidence="2" type="ORF">UFOVP1131_20</name>
    <name evidence="3" type="ORF">UFOVP1245_42</name>
    <name evidence="4" type="ORF">UFOVP1582_12</name>
    <name evidence="1" type="ORF">UFOVP966_34</name>
</gene>
<dbReference type="EMBL" id="LR796919">
    <property type="protein sequence ID" value="CAB4174280.1"/>
    <property type="molecule type" value="Genomic_DNA"/>
</dbReference>
<dbReference type="EMBL" id="LR797071">
    <property type="protein sequence ID" value="CAB4184627.1"/>
    <property type="molecule type" value="Genomic_DNA"/>
</dbReference>
<organism evidence="2">
    <name type="scientific">uncultured Caudovirales phage</name>
    <dbReference type="NCBI Taxonomy" id="2100421"/>
    <lineage>
        <taxon>Viruses</taxon>
        <taxon>Duplodnaviria</taxon>
        <taxon>Heunggongvirae</taxon>
        <taxon>Uroviricota</taxon>
        <taxon>Caudoviricetes</taxon>
        <taxon>Peduoviridae</taxon>
        <taxon>Maltschvirus</taxon>
        <taxon>Maltschvirus maltsch</taxon>
    </lineage>
</organism>
<name>A0A6J5QQ61_9CAUD</name>
<reference evidence="2" key="1">
    <citation type="submission" date="2020-05" db="EMBL/GenBank/DDBJ databases">
        <authorList>
            <person name="Chiriac C."/>
            <person name="Salcher M."/>
            <person name="Ghai R."/>
            <person name="Kavagutti S V."/>
        </authorList>
    </citation>
    <scope>NUCLEOTIDE SEQUENCE</scope>
</reference>
<accession>A0A6J5QQ61</accession>
<evidence type="ECO:0000313" key="4">
    <source>
        <dbReference type="EMBL" id="CAB5230977.1"/>
    </source>
</evidence>
<proteinExistence type="predicted"/>
<evidence type="ECO:0000313" key="3">
    <source>
        <dbReference type="EMBL" id="CAB4192611.1"/>
    </source>
</evidence>
<sequence length="143" mass="15607">MKDLTTPTQKWVREFLGTQAVGTCPTCRQALPEGSCFRAFVRYGDGDDLVAYTKTRGEALAVLIGWRDDECGDSFWADRADTWENLSVAQAVALEHAPDALVVAANADDKAYEELLAAVEYDLIGTPLVGSVWVDDLTAYSGR</sequence>
<protein>
    <submittedName>
        <fullName evidence="2">Uncharacterized protein</fullName>
    </submittedName>
</protein>
<evidence type="ECO:0000313" key="2">
    <source>
        <dbReference type="EMBL" id="CAB4184627.1"/>
    </source>
</evidence>
<dbReference type="EMBL" id="LR798428">
    <property type="protein sequence ID" value="CAB5230977.1"/>
    <property type="molecule type" value="Genomic_DNA"/>
</dbReference>
<dbReference type="EMBL" id="LR797185">
    <property type="protein sequence ID" value="CAB4192611.1"/>
    <property type="molecule type" value="Genomic_DNA"/>
</dbReference>
<evidence type="ECO:0000313" key="1">
    <source>
        <dbReference type="EMBL" id="CAB4174280.1"/>
    </source>
</evidence>